<evidence type="ECO:0000256" key="4">
    <source>
        <dbReference type="PROSITE-ProRule" id="PRU00175"/>
    </source>
</evidence>
<gene>
    <name evidence="8" type="ORF">BV898_04887</name>
</gene>
<dbReference type="AlphaFoldDB" id="A0A1W0X111"/>
<organism evidence="8 9">
    <name type="scientific">Hypsibius exemplaris</name>
    <name type="common">Freshwater tardigrade</name>
    <dbReference type="NCBI Taxonomy" id="2072580"/>
    <lineage>
        <taxon>Eukaryota</taxon>
        <taxon>Metazoa</taxon>
        <taxon>Ecdysozoa</taxon>
        <taxon>Tardigrada</taxon>
        <taxon>Eutardigrada</taxon>
        <taxon>Parachela</taxon>
        <taxon>Hypsibioidea</taxon>
        <taxon>Hypsibiidae</taxon>
        <taxon>Hypsibius</taxon>
    </lineage>
</organism>
<dbReference type="InterPro" id="IPR050784">
    <property type="entry name" value="IAP"/>
</dbReference>
<dbReference type="GO" id="GO:0008270">
    <property type="term" value="F:zinc ion binding"/>
    <property type="evidence" value="ECO:0007669"/>
    <property type="project" value="UniProtKB-KW"/>
</dbReference>
<evidence type="ECO:0000313" key="8">
    <source>
        <dbReference type="EMBL" id="OQV21123.1"/>
    </source>
</evidence>
<evidence type="ECO:0000256" key="1">
    <source>
        <dbReference type="ARBA" id="ARBA00022723"/>
    </source>
</evidence>
<name>A0A1W0X111_HYPEX</name>
<dbReference type="InterPro" id="IPR000938">
    <property type="entry name" value="CAP-Gly_domain"/>
</dbReference>
<evidence type="ECO:0008006" key="10">
    <source>
        <dbReference type="Google" id="ProtNLM"/>
    </source>
</evidence>
<feature type="region of interest" description="Disordered" evidence="5">
    <location>
        <begin position="302"/>
        <end position="332"/>
    </location>
</feature>
<dbReference type="Pfam" id="PF13920">
    <property type="entry name" value="zf-C3HC4_3"/>
    <property type="match status" value="1"/>
</dbReference>
<evidence type="ECO:0000256" key="2">
    <source>
        <dbReference type="ARBA" id="ARBA00022771"/>
    </source>
</evidence>
<dbReference type="Proteomes" id="UP000192578">
    <property type="component" value="Unassembled WGS sequence"/>
</dbReference>
<proteinExistence type="predicted"/>
<dbReference type="SUPFAM" id="SSF74924">
    <property type="entry name" value="Cap-Gly domain"/>
    <property type="match status" value="1"/>
</dbReference>
<evidence type="ECO:0000259" key="7">
    <source>
        <dbReference type="PROSITE" id="PS50245"/>
    </source>
</evidence>
<dbReference type="PROSITE" id="PS50245">
    <property type="entry name" value="CAP_GLY_2"/>
    <property type="match status" value="1"/>
</dbReference>
<dbReference type="InterPro" id="IPR036859">
    <property type="entry name" value="CAP-Gly_dom_sf"/>
</dbReference>
<reference evidence="9" key="1">
    <citation type="submission" date="2017-01" db="EMBL/GenBank/DDBJ databases">
        <title>Comparative genomics of anhydrobiosis in the tardigrade Hypsibius dujardini.</title>
        <authorList>
            <person name="Yoshida Y."/>
            <person name="Koutsovoulos G."/>
            <person name="Laetsch D."/>
            <person name="Stevens L."/>
            <person name="Kumar S."/>
            <person name="Horikawa D."/>
            <person name="Ishino K."/>
            <person name="Komine S."/>
            <person name="Tomita M."/>
            <person name="Blaxter M."/>
            <person name="Arakawa K."/>
        </authorList>
    </citation>
    <scope>NUCLEOTIDE SEQUENCE [LARGE SCALE GENOMIC DNA]</scope>
    <source>
        <strain evidence="9">Z151</strain>
    </source>
</reference>
<dbReference type="PROSITE" id="PS50089">
    <property type="entry name" value="ZF_RING_2"/>
    <property type="match status" value="1"/>
</dbReference>
<dbReference type="SUPFAM" id="SSF57850">
    <property type="entry name" value="RING/U-box"/>
    <property type="match status" value="1"/>
</dbReference>
<evidence type="ECO:0000259" key="6">
    <source>
        <dbReference type="PROSITE" id="PS50089"/>
    </source>
</evidence>
<dbReference type="PANTHER" id="PTHR10044">
    <property type="entry name" value="INHIBITOR OF APOPTOSIS"/>
    <property type="match status" value="1"/>
</dbReference>
<keyword evidence="1" id="KW-0479">Metal-binding</keyword>
<dbReference type="OrthoDB" id="10251804at2759"/>
<sequence>MASGYVQSPVPLLGKFILLNKQFGRALVHDAMDAQVMVYKGELLEEIFDNVDGGSGHVLVTLISLDRKDIIVECDSRDLQEIGSYGVSLLRSVGDYEKRVELLNRLEDAYNFDEGAAVSVVLGYTLFPGVIRYHHGQCDGSFHGEYYFRCAPFSGAFVAIDRLYARHPGSRPRSQPDDEMDPIESLMKIEDEANQSSYLGFSPPAGSVGTQLLHSVRGQQTNPGFPPPMVPSYGPSYQRDTWPAFRNEVFFTGPPPPLQQPAGSVNLPTYSNRMVVPSYGPSYQRNTWPAFRNEVFFTGPPPLLQQPRSRSPARTVTPNKSISQSSDLTTAPSDIESITKEYERLKKERICKVCLVRDSQMIFHPCGHLVCCSQCSAEVQTCPVCRAVIAQKSRVYLA</sequence>
<dbReference type="InterPro" id="IPR001841">
    <property type="entry name" value="Znf_RING"/>
</dbReference>
<dbReference type="Gene3D" id="2.30.30.190">
    <property type="entry name" value="CAP Gly-rich-like domain"/>
    <property type="match status" value="1"/>
</dbReference>
<keyword evidence="9" id="KW-1185">Reference proteome</keyword>
<feature type="compositionally biased region" description="Polar residues" evidence="5">
    <location>
        <begin position="306"/>
        <end position="332"/>
    </location>
</feature>
<dbReference type="FunFam" id="1.10.1170.10:FF:000002">
    <property type="entry name" value="Baculoviral IAP repeat containing 7"/>
    <property type="match status" value="1"/>
</dbReference>
<dbReference type="InterPro" id="IPR013083">
    <property type="entry name" value="Znf_RING/FYVE/PHD"/>
</dbReference>
<protein>
    <recommendedName>
        <fullName evidence="10">RING-type domain-containing protein</fullName>
    </recommendedName>
</protein>
<evidence type="ECO:0000256" key="3">
    <source>
        <dbReference type="ARBA" id="ARBA00022833"/>
    </source>
</evidence>
<evidence type="ECO:0000256" key="5">
    <source>
        <dbReference type="SAM" id="MobiDB-lite"/>
    </source>
</evidence>
<comment type="caution">
    <text evidence="8">The sequence shown here is derived from an EMBL/GenBank/DDBJ whole genome shotgun (WGS) entry which is preliminary data.</text>
</comment>
<keyword evidence="3" id="KW-0862">Zinc</keyword>
<evidence type="ECO:0000313" key="9">
    <source>
        <dbReference type="Proteomes" id="UP000192578"/>
    </source>
</evidence>
<feature type="domain" description="CAP-Gly" evidence="7">
    <location>
        <begin position="108"/>
        <end position="159"/>
    </location>
</feature>
<keyword evidence="2 4" id="KW-0863">Zinc-finger</keyword>
<accession>A0A1W0X111</accession>
<dbReference type="Gene3D" id="3.30.40.10">
    <property type="entry name" value="Zinc/RING finger domain, C3HC4 (zinc finger)"/>
    <property type="match status" value="1"/>
</dbReference>
<dbReference type="EMBL" id="MTYJ01000025">
    <property type="protein sequence ID" value="OQV21123.1"/>
    <property type="molecule type" value="Genomic_DNA"/>
</dbReference>
<feature type="domain" description="RING-type" evidence="6">
    <location>
        <begin position="351"/>
        <end position="386"/>
    </location>
</feature>
<dbReference type="CDD" id="cd16510">
    <property type="entry name" value="RING-HC_IAPs"/>
    <property type="match status" value="1"/>
</dbReference>